<feature type="binding site" evidence="10">
    <location>
        <position position="316"/>
    </location>
    <ligand>
        <name>substrate</name>
    </ligand>
</feature>
<keyword evidence="5 10" id="KW-0547">Nucleotide-binding</keyword>
<dbReference type="PANTHER" id="PTHR30031:SF0">
    <property type="entry name" value="PHOSPHOENOLPYRUVATE CARBOXYKINASE (ATP)"/>
    <property type="match status" value="1"/>
</dbReference>
<keyword evidence="10" id="KW-0479">Metal-binding</keyword>
<evidence type="ECO:0000256" key="6">
    <source>
        <dbReference type="ARBA" id="ARBA00022793"/>
    </source>
</evidence>
<dbReference type="Pfam" id="PF01293">
    <property type="entry name" value="PEPCK_ATP"/>
    <property type="match status" value="1"/>
</dbReference>
<evidence type="ECO:0000256" key="5">
    <source>
        <dbReference type="ARBA" id="ARBA00022741"/>
    </source>
</evidence>
<feature type="binding site" evidence="10">
    <location>
        <position position="251"/>
    </location>
    <ligand>
        <name>Mn(2+)</name>
        <dbReference type="ChEBI" id="CHEBI:29035"/>
    </ligand>
</feature>
<feature type="binding site" evidence="10">
    <location>
        <position position="279"/>
    </location>
    <ligand>
        <name>ATP</name>
        <dbReference type="ChEBI" id="CHEBI:30616"/>
    </ligand>
</feature>
<feature type="binding site" evidence="10">
    <location>
        <position position="194"/>
    </location>
    <ligand>
        <name>substrate</name>
    </ligand>
</feature>
<feature type="binding site" evidence="10">
    <location>
        <position position="51"/>
    </location>
    <ligand>
        <name>substrate</name>
    </ligand>
</feature>
<evidence type="ECO:0000256" key="4">
    <source>
        <dbReference type="ARBA" id="ARBA00022432"/>
    </source>
</evidence>
<dbReference type="SUPFAM" id="SSF53795">
    <property type="entry name" value="PEP carboxykinase-like"/>
    <property type="match status" value="1"/>
</dbReference>
<keyword evidence="4 10" id="KW-0312">Gluconeogenesis</keyword>
<dbReference type="Proteomes" id="UP001165366">
    <property type="component" value="Unassembled WGS sequence"/>
</dbReference>
<keyword evidence="8 10" id="KW-0456">Lyase</keyword>
<dbReference type="HAMAP" id="MF_00453">
    <property type="entry name" value="PEPCK_ATP"/>
    <property type="match status" value="1"/>
</dbReference>
<dbReference type="Gene3D" id="3.90.228.20">
    <property type="match status" value="1"/>
</dbReference>
<dbReference type="InterPro" id="IPR013035">
    <property type="entry name" value="PEP_carboxykinase_C"/>
</dbReference>
<feature type="binding site" evidence="10">
    <location>
        <position position="213"/>
    </location>
    <ligand>
        <name>ATP</name>
        <dbReference type="ChEBI" id="CHEBI:30616"/>
    </ligand>
</feature>
<comment type="caution">
    <text evidence="11">The sequence shown here is derived from an EMBL/GenBank/DDBJ whole genome shotgun (WGS) entry which is preliminary data.</text>
</comment>
<sequence>MDLSKHDINVKNIIRNPSPSRFYEEAIKHDPGSAITNKGALVVRSGERTGRSPADKRVITTEGIKEDIWWGDINIPLDEHTFEINHQRATDYLNTRERLYVLDGFAGWDPEYQLKVRIIAERPYHGLFMQNMLIRPTKEQLENFGEPDFVIYNAGKFPANRFTEGMTSDASVDVNFDRKEMVILGSEYAGEMKKGIFTVMNYLMPKQNVLSMHCSANEGDSPEDVALFFGLSGTGKTTLSADSSRKLIGDDEHCWSDKGVFNIEGGCYAKTIDLSEEKEPEIYNAIKFGTVLENVVYDPDTREVDYEDTSITVNTRASYPIDYISNAKIPCEAGHPRNVIFLTYDAFGVLPPVSKLTPEQAMYHFISGYTAKVAGTEVGVTEPKAAFSACFGAAFLAWPPAKYAELLADKMRKHDAKAWLVNTGITGGPYGEGNRMDLKSTRAIINAIHGGKLDDVPTQTDEVFGFEIPTECPNVDSEILLPRNTWKDPEAYDKQAVKLGGLFNDNFKKYQEESSPEIIEAGPNV</sequence>
<dbReference type="PANTHER" id="PTHR30031">
    <property type="entry name" value="PHOSPHOENOLPYRUVATE CARBOXYKINASE ATP"/>
    <property type="match status" value="1"/>
</dbReference>
<comment type="caution">
    <text evidence="10">Lacks conserved residue(s) required for the propagation of feature annotation.</text>
</comment>
<evidence type="ECO:0000313" key="11">
    <source>
        <dbReference type="EMBL" id="MCG2587519.1"/>
    </source>
</evidence>
<feature type="binding site" evidence="10">
    <location>
        <position position="441"/>
    </location>
    <ligand>
        <name>ATP</name>
        <dbReference type="ChEBI" id="CHEBI:30616"/>
    </ligand>
</feature>
<comment type="function">
    <text evidence="10">Involved in the gluconeogenesis. Catalyzes the conversion of oxaloacetate (OAA) to phosphoenolpyruvate (PEP) through direct phosphoryl transfer between the nucleoside triphosphate and OAA.</text>
</comment>
<dbReference type="PIRSF" id="PIRSF006294">
    <property type="entry name" value="PEP_crbxkin"/>
    <property type="match status" value="1"/>
</dbReference>
<dbReference type="EC" id="4.1.1.49" evidence="3 10"/>
<keyword evidence="10" id="KW-0963">Cytoplasm</keyword>
<accession>A0ABS9K9H8</accession>
<evidence type="ECO:0000256" key="7">
    <source>
        <dbReference type="ARBA" id="ARBA00022840"/>
    </source>
</evidence>
<dbReference type="Gene3D" id="2.170.8.10">
    <property type="entry name" value="Phosphoenolpyruvate Carboxykinase, domain 2"/>
    <property type="match status" value="1"/>
</dbReference>
<proteinExistence type="inferred from homology"/>
<feature type="binding site" evidence="10">
    <location>
        <position position="194"/>
    </location>
    <ligand>
        <name>ATP</name>
        <dbReference type="ChEBI" id="CHEBI:30616"/>
    </ligand>
</feature>
<keyword evidence="6 10" id="KW-0210">Decarboxylase</keyword>
<feature type="binding site" evidence="10">
    <location>
        <position position="188"/>
    </location>
    <ligand>
        <name>substrate</name>
    </ligand>
</feature>
<comment type="pathway">
    <text evidence="1 10">Carbohydrate biosynthesis; gluconeogenesis.</text>
</comment>
<evidence type="ECO:0000256" key="8">
    <source>
        <dbReference type="ARBA" id="ARBA00023239"/>
    </source>
</evidence>
<dbReference type="NCBIfam" id="NF006821">
    <property type="entry name" value="PRK09344.1-3"/>
    <property type="match status" value="1"/>
</dbReference>
<dbReference type="RefSeq" id="WP_237852363.1">
    <property type="nucleotide sequence ID" value="NZ_JAKLWS010000002.1"/>
</dbReference>
<evidence type="ECO:0000256" key="2">
    <source>
        <dbReference type="ARBA" id="ARBA00006052"/>
    </source>
</evidence>
<dbReference type="InterPro" id="IPR015994">
    <property type="entry name" value="PEPCK_ATP_CS"/>
</dbReference>
<dbReference type="InterPro" id="IPR001272">
    <property type="entry name" value="PEP_carboxykinase_ATP"/>
</dbReference>
<dbReference type="InterPro" id="IPR008210">
    <property type="entry name" value="PEP_carboxykinase_N"/>
</dbReference>
<evidence type="ECO:0000256" key="1">
    <source>
        <dbReference type="ARBA" id="ARBA00004742"/>
    </source>
</evidence>
<evidence type="ECO:0000313" key="12">
    <source>
        <dbReference type="Proteomes" id="UP001165366"/>
    </source>
</evidence>
<reference evidence="11" key="1">
    <citation type="submission" date="2022-01" db="EMBL/GenBank/DDBJ databases">
        <authorList>
            <person name="Wang Y."/>
        </authorList>
    </citation>
    <scope>NUCLEOTIDE SEQUENCE</scope>
    <source>
        <strain evidence="11">WB101</strain>
    </source>
</reference>
<dbReference type="Gene3D" id="3.40.449.10">
    <property type="entry name" value="Phosphoenolpyruvate Carboxykinase, domain 1"/>
    <property type="match status" value="1"/>
</dbReference>
<protein>
    <recommendedName>
        <fullName evidence="3 10">Phosphoenolpyruvate carboxykinase (ATP)</fullName>
        <shortName evidence="10">PCK</shortName>
        <shortName evidence="10">PEP carboxykinase</shortName>
        <shortName evidence="10">PEPCK</shortName>
        <ecNumber evidence="3 10">4.1.1.49</ecNumber>
    </recommendedName>
</protein>
<feature type="binding site" evidence="10">
    <location>
        <position position="194"/>
    </location>
    <ligand>
        <name>Mn(2+)</name>
        <dbReference type="ChEBI" id="CHEBI:29035"/>
    </ligand>
</feature>
<dbReference type="GO" id="GO:0004612">
    <property type="term" value="F:phosphoenolpyruvate carboxykinase (ATP) activity"/>
    <property type="evidence" value="ECO:0007669"/>
    <property type="project" value="UniProtKB-EC"/>
</dbReference>
<comment type="catalytic activity">
    <reaction evidence="9 10">
        <text>oxaloacetate + ATP = phosphoenolpyruvate + ADP + CO2</text>
        <dbReference type="Rhea" id="RHEA:18617"/>
        <dbReference type="ChEBI" id="CHEBI:16452"/>
        <dbReference type="ChEBI" id="CHEBI:16526"/>
        <dbReference type="ChEBI" id="CHEBI:30616"/>
        <dbReference type="ChEBI" id="CHEBI:58702"/>
        <dbReference type="ChEBI" id="CHEBI:456216"/>
        <dbReference type="EC" id="4.1.1.49"/>
    </reaction>
</comment>
<keyword evidence="12" id="KW-1185">Reference proteome</keyword>
<dbReference type="NCBIfam" id="NF006820">
    <property type="entry name" value="PRK09344.1-2"/>
    <property type="match status" value="1"/>
</dbReference>
<comment type="cofactor">
    <cofactor evidence="10">
        <name>Mn(2+)</name>
        <dbReference type="ChEBI" id="CHEBI:29035"/>
    </cofactor>
    <text evidence="10">Binds 1 Mn(2+) ion per subunit.</text>
</comment>
<comment type="similarity">
    <text evidence="2 10">Belongs to the phosphoenolpyruvate carboxykinase (ATP) family.</text>
</comment>
<evidence type="ECO:0000256" key="9">
    <source>
        <dbReference type="ARBA" id="ARBA00047371"/>
    </source>
</evidence>
<evidence type="ECO:0000256" key="3">
    <source>
        <dbReference type="ARBA" id="ARBA00012363"/>
    </source>
</evidence>
<comment type="subcellular location">
    <subcellularLocation>
        <location evidence="10">Cytoplasm</location>
    </subcellularLocation>
</comment>
<organism evidence="11 12">
    <name type="scientific">Rhodohalobacter sulfatireducens</name>
    <dbReference type="NCBI Taxonomy" id="2911366"/>
    <lineage>
        <taxon>Bacteria</taxon>
        <taxon>Pseudomonadati</taxon>
        <taxon>Balneolota</taxon>
        <taxon>Balneolia</taxon>
        <taxon>Balneolales</taxon>
        <taxon>Balneolaceae</taxon>
        <taxon>Rhodohalobacter</taxon>
    </lineage>
</organism>
<dbReference type="NCBIfam" id="TIGR00224">
    <property type="entry name" value="pckA"/>
    <property type="match status" value="1"/>
</dbReference>
<gene>
    <name evidence="10 11" type="primary">pckA</name>
    <name evidence="11" type="ORF">L6773_02995</name>
</gene>
<dbReference type="SUPFAM" id="SSF68923">
    <property type="entry name" value="PEP carboxykinase N-terminal domain"/>
    <property type="match status" value="1"/>
</dbReference>
<reference evidence="11" key="2">
    <citation type="submission" date="2024-05" db="EMBL/GenBank/DDBJ databases">
        <title>Rhodohalobacter halophilus gen. nov., sp. nov., a moderately halophilic member of the family Balneolaceae.</title>
        <authorList>
            <person name="Xia J."/>
        </authorList>
    </citation>
    <scope>NUCLEOTIDE SEQUENCE</scope>
    <source>
        <strain evidence="11">WB101</strain>
    </source>
</reference>
<dbReference type="PROSITE" id="PS00532">
    <property type="entry name" value="PEPCK_ATP"/>
    <property type="match status" value="1"/>
</dbReference>
<feature type="binding site" evidence="10">
    <location>
        <begin position="230"/>
        <end position="238"/>
    </location>
    <ligand>
        <name>ATP</name>
        <dbReference type="ChEBI" id="CHEBI:30616"/>
    </ligand>
</feature>
<name>A0ABS9K9H8_9BACT</name>
<dbReference type="EMBL" id="JAKLWS010000002">
    <property type="protein sequence ID" value="MCG2587519.1"/>
    <property type="molecule type" value="Genomic_DNA"/>
</dbReference>
<dbReference type="CDD" id="cd00484">
    <property type="entry name" value="PEPCK_ATP"/>
    <property type="match status" value="1"/>
</dbReference>
<evidence type="ECO:0000256" key="10">
    <source>
        <dbReference type="HAMAP-Rule" id="MF_00453"/>
    </source>
</evidence>
<keyword evidence="10" id="KW-0464">Manganese</keyword>
<feature type="binding site" evidence="10">
    <location>
        <position position="213"/>
    </location>
    <ligand>
        <name>Mn(2+)</name>
        <dbReference type="ChEBI" id="CHEBI:29035"/>
    </ligand>
</feature>
<keyword evidence="7 10" id="KW-0067">ATP-binding</keyword>
<feature type="binding site" evidence="10">
    <location>
        <position position="316"/>
    </location>
    <ligand>
        <name>ATP</name>
        <dbReference type="ChEBI" id="CHEBI:30616"/>
    </ligand>
</feature>